<feature type="repeat" description="NHL" evidence="2">
    <location>
        <begin position="228"/>
        <end position="269"/>
    </location>
</feature>
<name>A0AAJ1ID68_9SPIO</name>
<evidence type="ECO:0000313" key="3">
    <source>
        <dbReference type="EMBL" id="MDC7225281.1"/>
    </source>
</evidence>
<dbReference type="Proteomes" id="UP001221217">
    <property type="component" value="Unassembled WGS sequence"/>
</dbReference>
<dbReference type="PANTHER" id="PTHR24104">
    <property type="entry name" value="E3 UBIQUITIN-PROTEIN LIGASE NHLRC1-RELATED"/>
    <property type="match status" value="1"/>
</dbReference>
<dbReference type="SUPFAM" id="SSF53300">
    <property type="entry name" value="vWA-like"/>
    <property type="match status" value="1"/>
</dbReference>
<gene>
    <name evidence="3" type="ORF">PQJ61_00795</name>
</gene>
<dbReference type="Gene3D" id="1.25.40.10">
    <property type="entry name" value="Tetratricopeptide repeat domain"/>
    <property type="match status" value="1"/>
</dbReference>
<dbReference type="Gene3D" id="2.120.10.30">
    <property type="entry name" value="TolB, C-terminal domain"/>
    <property type="match status" value="2"/>
</dbReference>
<evidence type="ECO:0000256" key="1">
    <source>
        <dbReference type="ARBA" id="ARBA00022737"/>
    </source>
</evidence>
<dbReference type="Gene3D" id="3.40.50.410">
    <property type="entry name" value="von Willebrand factor, type A domain"/>
    <property type="match status" value="1"/>
</dbReference>
<dbReference type="AlphaFoldDB" id="A0AAJ1ID68"/>
<dbReference type="EMBL" id="JAQQAL010000005">
    <property type="protein sequence ID" value="MDC7225281.1"/>
    <property type="molecule type" value="Genomic_DNA"/>
</dbReference>
<dbReference type="InterPro" id="IPR011042">
    <property type="entry name" value="6-blade_b-propeller_TolB-like"/>
</dbReference>
<dbReference type="InterPro" id="IPR036465">
    <property type="entry name" value="vWFA_dom_sf"/>
</dbReference>
<keyword evidence="1" id="KW-0677">Repeat</keyword>
<protein>
    <submittedName>
        <fullName evidence="3">Uncharacterized protein</fullName>
    </submittedName>
</protein>
<dbReference type="PANTHER" id="PTHR24104:SF25">
    <property type="entry name" value="PROTEIN LIN-41"/>
    <property type="match status" value="1"/>
</dbReference>
<evidence type="ECO:0000313" key="4">
    <source>
        <dbReference type="Proteomes" id="UP001221217"/>
    </source>
</evidence>
<organism evidence="3 4">
    <name type="scientific">Candidatus Thalassospirochaeta sargassi</name>
    <dbReference type="NCBI Taxonomy" id="3119039"/>
    <lineage>
        <taxon>Bacteria</taxon>
        <taxon>Pseudomonadati</taxon>
        <taxon>Spirochaetota</taxon>
        <taxon>Spirochaetia</taxon>
        <taxon>Spirochaetales</taxon>
        <taxon>Spirochaetaceae</taxon>
        <taxon>Candidatus Thalassospirochaeta</taxon>
    </lineage>
</organism>
<dbReference type="SUPFAM" id="SSF48452">
    <property type="entry name" value="TPR-like"/>
    <property type="match status" value="1"/>
</dbReference>
<dbReference type="InterPro" id="IPR050952">
    <property type="entry name" value="TRIM-NHL_E3_ligases"/>
</dbReference>
<dbReference type="PROSITE" id="PS51125">
    <property type="entry name" value="NHL"/>
    <property type="match status" value="1"/>
</dbReference>
<proteinExistence type="predicted"/>
<dbReference type="CDD" id="cd05819">
    <property type="entry name" value="NHL"/>
    <property type="match status" value="1"/>
</dbReference>
<dbReference type="SUPFAM" id="SSF101898">
    <property type="entry name" value="NHL repeat"/>
    <property type="match status" value="1"/>
</dbReference>
<dbReference type="InterPro" id="IPR001258">
    <property type="entry name" value="NHL_repeat"/>
</dbReference>
<sequence length="685" mass="76032">MKTDKVFVSFKFAIAIFFFLLPISSSFTQDVIDLDMLSAREEFKWGVKAYHRGLFNESARAFEKALAYKPENTEMQEWLGLAWFRSGFTDASIHLWESIQAAGEADSLLMNRLEILQQQTGVLAGVPEAGRYLPAMELEGVQEDFTLFRRPASIYPDDNGGFYLVSYGTNEVLGFNSNGALTNRINGGLEGFNHPFDIELAGNDRFYVTEFNGDRISSMTVDGRDIIKFGESGRRDGQLLGPQYISSDEKNFIYVTDSGNRRVVKFDEAGNFILSFGRKNYNFSGLENPTGIVSFDGRVYIADADRGDISIFDYSGNYIASMASEGLYAPEGISRLGERTLLIADSGRVMSFDADTGVLRLVSDIDGKGRRITKAAIDSNGNLLTVDFDLSRVTVLTELANMYSGLFLQIDRVDSSNYPEVIVDLRIMDRTGKPFVGLASNNFVVTENGYPVPDAELDYRGNTDEHIEAAVLLDCRAEMEGYHPDIIKAVNSLMNSAAGLAGLRLTTAGVNPVTDALLAEGSRQFIAAASNPAIFSEDSRFDLGLRHAASELMNWRGRRSIIYITNGQNGDLAFEQYHPVELAAYLKNNGISFYCVNVSNDNPVSEELNYICEETGGGELYLYQPEGLSMLYRNIIEKPDGTYTLTFNSINTQLTADDFISLEVEAFLYNRSGRESTGYFQPGKF</sequence>
<accession>A0AAJ1ID68</accession>
<reference evidence="3 4" key="1">
    <citation type="submission" date="2022-12" db="EMBL/GenBank/DDBJ databases">
        <title>Metagenome assembled genome from gulf of manar.</title>
        <authorList>
            <person name="Kohli P."/>
            <person name="Pk S."/>
            <person name="Venkata Ramana C."/>
            <person name="Sasikala C."/>
        </authorList>
    </citation>
    <scope>NUCLEOTIDE SEQUENCE [LARGE SCALE GENOMIC DNA]</scope>
    <source>
        <strain evidence="3">JB008</strain>
    </source>
</reference>
<evidence type="ECO:0000256" key="2">
    <source>
        <dbReference type="PROSITE-ProRule" id="PRU00504"/>
    </source>
</evidence>
<dbReference type="InterPro" id="IPR011990">
    <property type="entry name" value="TPR-like_helical_dom_sf"/>
</dbReference>
<dbReference type="GO" id="GO:0008270">
    <property type="term" value="F:zinc ion binding"/>
    <property type="evidence" value="ECO:0007669"/>
    <property type="project" value="UniProtKB-KW"/>
</dbReference>
<comment type="caution">
    <text evidence="3">The sequence shown here is derived from an EMBL/GenBank/DDBJ whole genome shotgun (WGS) entry which is preliminary data.</text>
</comment>